<name>A0A8E2ERK2_9PEZI</name>
<reference evidence="1 2" key="1">
    <citation type="journal article" date="2016" name="Nat. Commun.">
        <title>Ectomycorrhizal ecology is imprinted in the genome of the dominant symbiotic fungus Cenococcum geophilum.</title>
        <authorList>
            <consortium name="DOE Joint Genome Institute"/>
            <person name="Peter M."/>
            <person name="Kohler A."/>
            <person name="Ohm R.A."/>
            <person name="Kuo A."/>
            <person name="Krutzmann J."/>
            <person name="Morin E."/>
            <person name="Arend M."/>
            <person name="Barry K.W."/>
            <person name="Binder M."/>
            <person name="Choi C."/>
            <person name="Clum A."/>
            <person name="Copeland A."/>
            <person name="Grisel N."/>
            <person name="Haridas S."/>
            <person name="Kipfer T."/>
            <person name="LaButti K."/>
            <person name="Lindquist E."/>
            <person name="Lipzen A."/>
            <person name="Maire R."/>
            <person name="Meier B."/>
            <person name="Mihaltcheva S."/>
            <person name="Molinier V."/>
            <person name="Murat C."/>
            <person name="Poggeler S."/>
            <person name="Quandt C.A."/>
            <person name="Sperisen C."/>
            <person name="Tritt A."/>
            <person name="Tisserant E."/>
            <person name="Crous P.W."/>
            <person name="Henrissat B."/>
            <person name="Nehls U."/>
            <person name="Egli S."/>
            <person name="Spatafora J.W."/>
            <person name="Grigoriev I.V."/>
            <person name="Martin F.M."/>
        </authorList>
    </citation>
    <scope>NUCLEOTIDE SEQUENCE [LARGE SCALE GENOMIC DNA]</scope>
    <source>
        <strain evidence="1 2">CBS 207.34</strain>
    </source>
</reference>
<keyword evidence="2" id="KW-1185">Reference proteome</keyword>
<proteinExistence type="predicted"/>
<organism evidence="1 2">
    <name type="scientific">Glonium stellatum</name>
    <dbReference type="NCBI Taxonomy" id="574774"/>
    <lineage>
        <taxon>Eukaryota</taxon>
        <taxon>Fungi</taxon>
        <taxon>Dikarya</taxon>
        <taxon>Ascomycota</taxon>
        <taxon>Pezizomycotina</taxon>
        <taxon>Dothideomycetes</taxon>
        <taxon>Pleosporomycetidae</taxon>
        <taxon>Gloniales</taxon>
        <taxon>Gloniaceae</taxon>
        <taxon>Glonium</taxon>
    </lineage>
</organism>
<accession>A0A8E2ERK2</accession>
<dbReference type="EMBL" id="KV750705">
    <property type="protein sequence ID" value="OCL03592.1"/>
    <property type="molecule type" value="Genomic_DNA"/>
</dbReference>
<sequence length="96" mass="10578">MSLGLAAGSSGAMGLFGRTQTIEDNGSDPALSTEFRRMKIHDASKRGEFVVVTVQRAVKAIDRRQSYELATTIWSCTNVLYIHTKRLCALSLRAMN</sequence>
<evidence type="ECO:0000313" key="2">
    <source>
        <dbReference type="Proteomes" id="UP000250140"/>
    </source>
</evidence>
<dbReference type="Proteomes" id="UP000250140">
    <property type="component" value="Unassembled WGS sequence"/>
</dbReference>
<evidence type="ECO:0000313" key="1">
    <source>
        <dbReference type="EMBL" id="OCL03592.1"/>
    </source>
</evidence>
<gene>
    <name evidence="1" type="ORF">AOQ84DRAFT_392141</name>
</gene>
<dbReference type="AlphaFoldDB" id="A0A8E2ERK2"/>
<protein>
    <submittedName>
        <fullName evidence="1">Uncharacterized protein</fullName>
    </submittedName>
</protein>